<evidence type="ECO:0000259" key="7">
    <source>
        <dbReference type="PROSITE" id="PS50906"/>
    </source>
</evidence>
<dbReference type="PROSITE" id="PS50885">
    <property type="entry name" value="HAMP"/>
    <property type="match status" value="1"/>
</dbReference>
<dbReference type="SMART" id="SM00304">
    <property type="entry name" value="HAMP"/>
    <property type="match status" value="1"/>
</dbReference>
<evidence type="ECO:0000256" key="1">
    <source>
        <dbReference type="ARBA" id="ARBA00023224"/>
    </source>
</evidence>
<dbReference type="SUPFAM" id="SSF58104">
    <property type="entry name" value="Methyl-accepting chemotaxis protein (MCP) signaling domain"/>
    <property type="match status" value="1"/>
</dbReference>
<evidence type="ECO:0000256" key="4">
    <source>
        <dbReference type="SAM" id="Phobius"/>
    </source>
</evidence>
<feature type="transmembrane region" description="Helical" evidence="4">
    <location>
        <begin position="314"/>
        <end position="336"/>
    </location>
</feature>
<evidence type="ECO:0000259" key="5">
    <source>
        <dbReference type="PROSITE" id="PS50111"/>
    </source>
</evidence>
<keyword evidence="4" id="KW-1133">Transmembrane helix</keyword>
<dbReference type="PANTHER" id="PTHR32089:SF112">
    <property type="entry name" value="LYSOZYME-LIKE PROTEIN-RELATED"/>
    <property type="match status" value="1"/>
</dbReference>
<dbReference type="SMART" id="SM00283">
    <property type="entry name" value="MA"/>
    <property type="match status" value="1"/>
</dbReference>
<accession>A0A327JQN3</accession>
<dbReference type="EMBL" id="NPEV01000010">
    <property type="protein sequence ID" value="RAI28361.1"/>
    <property type="molecule type" value="Genomic_DNA"/>
</dbReference>
<feature type="domain" description="HAMP" evidence="6">
    <location>
        <begin position="337"/>
        <end position="390"/>
    </location>
</feature>
<evidence type="ECO:0000313" key="8">
    <source>
        <dbReference type="EMBL" id="RAI28361.1"/>
    </source>
</evidence>
<evidence type="ECO:0008006" key="10">
    <source>
        <dbReference type="Google" id="ProtNLM"/>
    </source>
</evidence>
<dbReference type="AlphaFoldDB" id="A0A327JQN3"/>
<dbReference type="Proteomes" id="UP000249299">
    <property type="component" value="Unassembled WGS sequence"/>
</dbReference>
<keyword evidence="4" id="KW-0812">Transmembrane</keyword>
<comment type="similarity">
    <text evidence="2">Belongs to the methyl-accepting chemotaxis (MCP) protein family.</text>
</comment>
<dbReference type="CDD" id="cd06225">
    <property type="entry name" value="HAMP"/>
    <property type="match status" value="1"/>
</dbReference>
<dbReference type="PANTHER" id="PTHR32089">
    <property type="entry name" value="METHYL-ACCEPTING CHEMOTAXIS PROTEIN MCPB"/>
    <property type="match status" value="1"/>
</dbReference>
<gene>
    <name evidence="8" type="ORF">CH339_07025</name>
</gene>
<dbReference type="Pfam" id="PF00672">
    <property type="entry name" value="HAMP"/>
    <property type="match status" value="1"/>
</dbReference>
<dbReference type="InterPro" id="IPR013587">
    <property type="entry name" value="Nitrate/nitrite_sensing"/>
</dbReference>
<keyword evidence="9" id="KW-1185">Reference proteome</keyword>
<evidence type="ECO:0000256" key="3">
    <source>
        <dbReference type="PROSITE-ProRule" id="PRU00284"/>
    </source>
</evidence>
<dbReference type="InterPro" id="IPR003660">
    <property type="entry name" value="HAMP_dom"/>
</dbReference>
<reference evidence="8 9" key="1">
    <citation type="submission" date="2017-07" db="EMBL/GenBank/DDBJ databases">
        <title>Draft Genome Sequences of Select Purple Nonsulfur Bacteria.</title>
        <authorList>
            <person name="Lasarre B."/>
            <person name="Mckinlay J.B."/>
        </authorList>
    </citation>
    <scope>NUCLEOTIDE SEQUENCE [LARGE SCALE GENOMIC DNA]</scope>
    <source>
        <strain evidence="8 9">DSM 11290</strain>
    </source>
</reference>
<dbReference type="OrthoDB" id="2489132at2"/>
<dbReference type="RefSeq" id="WP_111433616.1">
    <property type="nucleotide sequence ID" value="NZ_JACIGG010000009.1"/>
</dbReference>
<feature type="domain" description="Methyl-accepting transducer" evidence="5">
    <location>
        <begin position="423"/>
        <end position="659"/>
    </location>
</feature>
<proteinExistence type="inferred from homology"/>
<organism evidence="8 9">
    <name type="scientific">Rhodobium orientis</name>
    <dbReference type="NCBI Taxonomy" id="34017"/>
    <lineage>
        <taxon>Bacteria</taxon>
        <taxon>Pseudomonadati</taxon>
        <taxon>Pseudomonadota</taxon>
        <taxon>Alphaproteobacteria</taxon>
        <taxon>Hyphomicrobiales</taxon>
        <taxon>Rhodobiaceae</taxon>
        <taxon>Rhodobium</taxon>
    </lineage>
</organism>
<sequence length="776" mass="81689">MIQRLLQRISIGPRIAALCLVPIIAFVGIDIVELMEEREAAEEAAFVAKVVELAPAISGLVHELQKERGTSAGFIGSKGKAFSDTIGARRADTDRALARFRSGISEPTGKLDTPSFTDPFARARERLAELQAKRGEVDSFALTVPEMAGFYTPLITDLLDMIESTVGVIGDGSTLRPVLGYAALLQAKERAGIERAMGAAGFGAGTFKQGIYRNFIRLGAMQDTYFALFRRYSAPADVAFFDETLKGPVEEDVLALRKLATGAPFGTDISGVTGPQWFKTSTARIDALKTVEDRLADGIAATARSAGGEARLEFWALAIALVVLLAGALVVSYVVARSIIDPVKRLNETLRRLSSHDYDVDLGDSDRADEMGAMARSVAILKDNALARLDLEARAKRERDRERDRQGHIEEIVAAFRHSIDTTMREVCERAKEMSGSAGRLVDVAKTATGKASEADAASGNAAENVGQVAVAADELTHAIHEIAQQTGKATDLVSTAAETAAATDRDVSALSEAAERIGEVITLIQGIAEQTNMLALNATIEAARAGEAGRGFAVVASEVKSLANQTSRATEEIAAQITGIQQSTEGAVAAIGRITDVVGEIRDLTAIISGAVEKQQAVTGNIARSVAAASDGTGEVARNVGSVSAAIGETAHEAQSVNDFSDELFKAMKLLSGNIEDILGNISRDVEDRRAALREKLREVVVIDGDGRHFNASLTEVTATGGRIGAVDGIEAGDVVGIEMMGGRIVSATVSGAGGKGLDLRFAEDVSDVAAALAA</sequence>
<evidence type="ECO:0000313" key="9">
    <source>
        <dbReference type="Proteomes" id="UP000249299"/>
    </source>
</evidence>
<dbReference type="PROSITE" id="PS50906">
    <property type="entry name" value="NIT"/>
    <property type="match status" value="1"/>
</dbReference>
<dbReference type="GO" id="GO:0007165">
    <property type="term" value="P:signal transduction"/>
    <property type="evidence" value="ECO:0007669"/>
    <property type="project" value="UniProtKB-KW"/>
</dbReference>
<dbReference type="SUPFAM" id="SSF158472">
    <property type="entry name" value="HAMP domain-like"/>
    <property type="match status" value="1"/>
</dbReference>
<name>A0A327JQN3_9HYPH</name>
<keyword evidence="4" id="KW-0472">Membrane</keyword>
<protein>
    <recommendedName>
        <fullName evidence="10">Methyl-accepting chemotaxis protein</fullName>
    </recommendedName>
</protein>
<evidence type="ECO:0000259" key="6">
    <source>
        <dbReference type="PROSITE" id="PS50885"/>
    </source>
</evidence>
<feature type="domain" description="NIT" evidence="7">
    <location>
        <begin position="55"/>
        <end position="306"/>
    </location>
</feature>
<dbReference type="Gene3D" id="6.10.340.10">
    <property type="match status" value="1"/>
</dbReference>
<dbReference type="Pfam" id="PF08376">
    <property type="entry name" value="NIT"/>
    <property type="match status" value="1"/>
</dbReference>
<dbReference type="PROSITE" id="PS50111">
    <property type="entry name" value="CHEMOTAXIS_TRANSDUC_2"/>
    <property type="match status" value="1"/>
</dbReference>
<keyword evidence="1 3" id="KW-0807">Transducer</keyword>
<dbReference type="Gene3D" id="1.10.287.950">
    <property type="entry name" value="Methyl-accepting chemotaxis protein"/>
    <property type="match status" value="1"/>
</dbReference>
<evidence type="ECO:0000256" key="2">
    <source>
        <dbReference type="ARBA" id="ARBA00029447"/>
    </source>
</evidence>
<comment type="caution">
    <text evidence="8">The sequence shown here is derived from an EMBL/GenBank/DDBJ whole genome shotgun (WGS) entry which is preliminary data.</text>
</comment>
<dbReference type="Pfam" id="PF00015">
    <property type="entry name" value="MCPsignal"/>
    <property type="match status" value="1"/>
</dbReference>
<dbReference type="InterPro" id="IPR010910">
    <property type="entry name" value="Nitrate/nitrite_sensing_bac"/>
</dbReference>
<dbReference type="GO" id="GO:0016020">
    <property type="term" value="C:membrane"/>
    <property type="evidence" value="ECO:0007669"/>
    <property type="project" value="InterPro"/>
</dbReference>
<dbReference type="InterPro" id="IPR004089">
    <property type="entry name" value="MCPsignal_dom"/>
</dbReference>